<dbReference type="Proteomes" id="UP000437736">
    <property type="component" value="Unassembled WGS sequence"/>
</dbReference>
<dbReference type="PANTHER" id="PTHR34374:SF1">
    <property type="entry name" value="LARGE RIBOSOMAL RNA SUBUNIT ACCUMULATION PROTEIN YCED HOMOLOG 1, CHLOROPLASTIC"/>
    <property type="match status" value="1"/>
</dbReference>
<evidence type="ECO:0000313" key="2">
    <source>
        <dbReference type="Proteomes" id="UP000437736"/>
    </source>
</evidence>
<gene>
    <name evidence="1" type="ORF">GHK86_11165</name>
</gene>
<comment type="caution">
    <text evidence="1">The sequence shown here is derived from an EMBL/GenBank/DDBJ whole genome shotgun (WGS) entry which is preliminary data.</text>
</comment>
<dbReference type="EMBL" id="WJHE01000541">
    <property type="protein sequence ID" value="MST33276.1"/>
    <property type="molecule type" value="Genomic_DNA"/>
</dbReference>
<organism evidence="1 2">
    <name type="scientific">Acidiferrimicrobium australe</name>
    <dbReference type="NCBI Taxonomy" id="2664430"/>
    <lineage>
        <taxon>Bacteria</taxon>
        <taxon>Bacillati</taxon>
        <taxon>Actinomycetota</taxon>
        <taxon>Acidimicrobiia</taxon>
        <taxon>Acidimicrobiales</taxon>
        <taxon>Acidimicrobiaceae</taxon>
        <taxon>Acidiferrimicrobium</taxon>
    </lineage>
</organism>
<keyword evidence="2" id="KW-1185">Reference proteome</keyword>
<dbReference type="Pfam" id="PF02620">
    <property type="entry name" value="YceD"/>
    <property type="match status" value="1"/>
</dbReference>
<accession>A0ABW9QUU8</accession>
<proteinExistence type="predicted"/>
<sequence length="156" mass="16355">MGASPWLVPVTALRRAVGTQHHECRSGRLGELRVADTVVPADAETTVDVELSVVVGGIEAEGTVRSTWVGSCRRCLRPVGGSIEAPVRELYRPGGGDDEETYALGTDQLDLEPLARDALLLAMPLAPLCREDCQGLCPTCGADLADGPCGCPTEVA</sequence>
<protein>
    <submittedName>
        <fullName evidence="1">DUF177 domain-containing protein</fullName>
    </submittedName>
</protein>
<reference evidence="1 2" key="1">
    <citation type="submission" date="2019-11" db="EMBL/GenBank/DDBJ databases">
        <title>Acidiferrimicrobium australis gen. nov., sp. nov., an acidophilic and obligately heterotrophic, member of the Actinobacteria that catalyses dissimilatory oxido- reduction of iron isolated from metal-rich acidic water in Chile.</title>
        <authorList>
            <person name="Gonzalez D."/>
            <person name="Huber K."/>
            <person name="Hedrich S."/>
            <person name="Rojas-Villalobos C."/>
            <person name="Quatrini R."/>
            <person name="Dinamarca M.A."/>
            <person name="Schwarz A."/>
            <person name="Canales C."/>
            <person name="Nancucheo I."/>
        </authorList>
    </citation>
    <scope>NUCLEOTIDE SEQUENCE [LARGE SCALE GENOMIC DNA]</scope>
    <source>
        <strain evidence="1 2">USS-CCA1</strain>
    </source>
</reference>
<dbReference type="PANTHER" id="PTHR34374">
    <property type="entry name" value="LARGE RIBOSOMAL RNA SUBUNIT ACCUMULATION PROTEIN YCED HOMOLOG 1, CHLOROPLASTIC"/>
    <property type="match status" value="1"/>
</dbReference>
<name>A0ABW9QUU8_9ACTN</name>
<feature type="non-terminal residue" evidence="1">
    <location>
        <position position="156"/>
    </location>
</feature>
<evidence type="ECO:0000313" key="1">
    <source>
        <dbReference type="EMBL" id="MST33276.1"/>
    </source>
</evidence>
<dbReference type="InterPro" id="IPR003772">
    <property type="entry name" value="YceD"/>
</dbReference>